<dbReference type="InterPro" id="IPR029032">
    <property type="entry name" value="AhpD-like"/>
</dbReference>
<protein>
    <submittedName>
        <fullName evidence="2">Peroxidase-related enzyme</fullName>
    </submittedName>
</protein>
<reference evidence="2 3" key="1">
    <citation type="submission" date="2022-07" db="EMBL/GenBank/DDBJ databases">
        <title>Mucilaginibacter sp. JC4.</title>
        <authorList>
            <person name="Le V."/>
            <person name="Ko S.-R."/>
            <person name="Ahn C.-Y."/>
            <person name="Oh H.-M."/>
        </authorList>
    </citation>
    <scope>NUCLEOTIDE SEQUENCE [LARGE SCALE GENOMIC DNA]</scope>
    <source>
        <strain evidence="2 3">JC4</strain>
    </source>
</reference>
<proteinExistence type="predicted"/>
<dbReference type="EMBL" id="JANHOH010000009">
    <property type="protein sequence ID" value="MCQ6960736.1"/>
    <property type="molecule type" value="Genomic_DNA"/>
</dbReference>
<dbReference type="InterPro" id="IPR010195">
    <property type="entry name" value="Uncharacterised_peroxidase-rel"/>
</dbReference>
<keyword evidence="2" id="KW-0575">Peroxidase</keyword>
<sequence>MAHIELNNDLPGIRGLMAYRPETEKALNALADVLLRDDNNTLTRGERELIGTYVSYLNDCFFCQNVHGALAGHYLSCDIDQIDAIKNDFYTADLSPKMKGLLAIAASVQKGGKNVTTGQIEAARNAGATDTEIHDAVLIAAAFCMFNRYVDGLNTWAPQDRQFYVNRAPQRAQEGYQSSVYK</sequence>
<dbReference type="GO" id="GO:0004601">
    <property type="term" value="F:peroxidase activity"/>
    <property type="evidence" value="ECO:0007669"/>
    <property type="project" value="UniProtKB-KW"/>
</dbReference>
<keyword evidence="2" id="KW-0560">Oxidoreductase</keyword>
<dbReference type="PANTHER" id="PTHR35446:SF3">
    <property type="entry name" value="CMD DOMAIN-CONTAINING PROTEIN"/>
    <property type="match status" value="1"/>
</dbReference>
<evidence type="ECO:0000259" key="1">
    <source>
        <dbReference type="Pfam" id="PF02627"/>
    </source>
</evidence>
<dbReference type="Pfam" id="PF02627">
    <property type="entry name" value="CMD"/>
    <property type="match status" value="2"/>
</dbReference>
<feature type="domain" description="Carboxymuconolactone decarboxylase-like" evidence="1">
    <location>
        <begin position="87"/>
        <end position="153"/>
    </location>
</feature>
<dbReference type="InterPro" id="IPR003779">
    <property type="entry name" value="CMD-like"/>
</dbReference>
<accession>A0ABT1T7Z8</accession>
<keyword evidence="3" id="KW-1185">Reference proteome</keyword>
<dbReference type="Gene3D" id="1.20.1290.10">
    <property type="entry name" value="AhpD-like"/>
    <property type="match status" value="1"/>
</dbReference>
<dbReference type="Proteomes" id="UP001204376">
    <property type="component" value="Unassembled WGS sequence"/>
</dbReference>
<dbReference type="PANTHER" id="PTHR35446">
    <property type="entry name" value="SI:CH211-175M2.5"/>
    <property type="match status" value="1"/>
</dbReference>
<dbReference type="RefSeq" id="WP_256540918.1">
    <property type="nucleotide sequence ID" value="NZ_JANHOH010000009.1"/>
</dbReference>
<name>A0ABT1T7Z8_9SPHI</name>
<feature type="domain" description="Carboxymuconolactone decarboxylase-like" evidence="1">
    <location>
        <begin position="21"/>
        <end position="71"/>
    </location>
</feature>
<dbReference type="NCBIfam" id="TIGR01926">
    <property type="entry name" value="peroxid_rel"/>
    <property type="match status" value="1"/>
</dbReference>
<evidence type="ECO:0000313" key="2">
    <source>
        <dbReference type="EMBL" id="MCQ6960736.1"/>
    </source>
</evidence>
<evidence type="ECO:0000313" key="3">
    <source>
        <dbReference type="Proteomes" id="UP001204376"/>
    </source>
</evidence>
<gene>
    <name evidence="2" type="ORF">NPE20_22340</name>
</gene>
<organism evidence="2 3">
    <name type="scientific">Mucilaginibacter aquariorum</name>
    <dbReference type="NCBI Taxonomy" id="2967225"/>
    <lineage>
        <taxon>Bacteria</taxon>
        <taxon>Pseudomonadati</taxon>
        <taxon>Bacteroidota</taxon>
        <taxon>Sphingobacteriia</taxon>
        <taxon>Sphingobacteriales</taxon>
        <taxon>Sphingobacteriaceae</taxon>
        <taxon>Mucilaginibacter</taxon>
    </lineage>
</organism>
<comment type="caution">
    <text evidence="2">The sequence shown here is derived from an EMBL/GenBank/DDBJ whole genome shotgun (WGS) entry which is preliminary data.</text>
</comment>
<dbReference type="SUPFAM" id="SSF69118">
    <property type="entry name" value="AhpD-like"/>
    <property type="match status" value="1"/>
</dbReference>